<reference evidence="2" key="1">
    <citation type="submission" date="2012-09" db="EMBL/GenBank/DDBJ databases">
        <authorList>
            <person name="Martin A.A."/>
        </authorList>
    </citation>
    <scope>NUCLEOTIDE SEQUENCE</scope>
</reference>
<accession>A0A0K0D6Z3</accession>
<dbReference type="Proteomes" id="UP000035642">
    <property type="component" value="Unassembled WGS sequence"/>
</dbReference>
<reference evidence="3" key="2">
    <citation type="submission" date="2017-02" db="UniProtKB">
        <authorList>
            <consortium name="WormBaseParasite"/>
        </authorList>
    </citation>
    <scope>IDENTIFICATION</scope>
</reference>
<evidence type="ECO:0000256" key="1">
    <source>
        <dbReference type="SAM" id="MobiDB-lite"/>
    </source>
</evidence>
<protein>
    <submittedName>
        <fullName evidence="3">INCENP_ARK-bind domain-containing protein</fullName>
    </submittedName>
</protein>
<sequence length="217" mass="23823">MPSKNRTRKPSSAAIATSECSKELRDLPEKDYRQLLVSVAELPKKILASESGGDFPGGGGDAVTCGMEQEELTPAAQSCLNKLVDEIKSGGTVVDQKIGKSATFDDSFITRRIESLSAFSLTKKKPVRYEKEVMKFIDEDNDVEMMDLSASNVTTRTFTRGNHEHTATEFIDNDVEKGTPEPANGTACGSFNAWNEDRSIFNYKGYLIGLLFSINAF</sequence>
<evidence type="ECO:0000313" key="2">
    <source>
        <dbReference type="Proteomes" id="UP000035642"/>
    </source>
</evidence>
<dbReference type="WBParaSite" id="ACAC_0000583801-mRNA-1">
    <property type="protein sequence ID" value="ACAC_0000583801-mRNA-1"/>
    <property type="gene ID" value="ACAC_0000583801"/>
</dbReference>
<organism evidence="2 3">
    <name type="scientific">Angiostrongylus cantonensis</name>
    <name type="common">Rat lungworm</name>
    <dbReference type="NCBI Taxonomy" id="6313"/>
    <lineage>
        <taxon>Eukaryota</taxon>
        <taxon>Metazoa</taxon>
        <taxon>Ecdysozoa</taxon>
        <taxon>Nematoda</taxon>
        <taxon>Chromadorea</taxon>
        <taxon>Rhabditida</taxon>
        <taxon>Rhabditina</taxon>
        <taxon>Rhabditomorpha</taxon>
        <taxon>Strongyloidea</taxon>
        <taxon>Metastrongylidae</taxon>
        <taxon>Angiostrongylus</taxon>
    </lineage>
</organism>
<feature type="region of interest" description="Disordered" evidence="1">
    <location>
        <begin position="1"/>
        <end position="20"/>
    </location>
</feature>
<keyword evidence="2" id="KW-1185">Reference proteome</keyword>
<name>A0A0K0D6Z3_ANGCA</name>
<evidence type="ECO:0000313" key="3">
    <source>
        <dbReference type="WBParaSite" id="ACAC_0000583801-mRNA-1"/>
    </source>
</evidence>
<dbReference type="AlphaFoldDB" id="A0A0K0D6Z3"/>
<proteinExistence type="predicted"/>